<evidence type="ECO:0000256" key="9">
    <source>
        <dbReference type="HAMAP-Rule" id="MF_00835"/>
    </source>
</evidence>
<keyword evidence="6 9" id="KW-0949">S-adenosyl-L-methionine</keyword>
<dbReference type="HAMAP" id="MF_00835">
    <property type="entry name" value="BioC"/>
    <property type="match status" value="1"/>
</dbReference>
<comment type="function">
    <text evidence="8 9">Converts the free carboxyl group of a malonyl-thioester to its methyl ester by transfer of a methyl group from S-adenosyl-L-methionine (SAM). It allows to synthesize pimeloyl-ACP via the fatty acid synthetic pathway.</text>
</comment>
<dbReference type="Gene3D" id="3.40.50.150">
    <property type="entry name" value="Vaccinia Virus protein VP39"/>
    <property type="match status" value="1"/>
</dbReference>
<dbReference type="Pfam" id="PF12697">
    <property type="entry name" value="Abhydrolase_6"/>
    <property type="match status" value="1"/>
</dbReference>
<evidence type="ECO:0000256" key="8">
    <source>
        <dbReference type="ARBA" id="ARBA00025006"/>
    </source>
</evidence>
<dbReference type="CDD" id="cd02440">
    <property type="entry name" value="AdoMet_MTases"/>
    <property type="match status" value="1"/>
</dbReference>
<feature type="domain" description="AB hydrolase-1" evidence="11">
    <location>
        <begin position="1"/>
        <end position="227"/>
    </location>
</feature>
<evidence type="ECO:0000259" key="10">
    <source>
        <dbReference type="Pfam" id="PF08241"/>
    </source>
</evidence>
<dbReference type="Gene3D" id="3.40.50.1820">
    <property type="entry name" value="alpha/beta hydrolase"/>
    <property type="match status" value="1"/>
</dbReference>
<reference evidence="13" key="1">
    <citation type="journal article" date="2019" name="Int. J. Syst. Evol. Microbiol.">
        <title>The Global Catalogue of Microorganisms (GCM) 10K type strain sequencing project: providing services to taxonomists for standard genome sequencing and annotation.</title>
        <authorList>
            <consortium name="The Broad Institute Genomics Platform"/>
            <consortium name="The Broad Institute Genome Sequencing Center for Infectious Disease"/>
            <person name="Wu L."/>
            <person name="Ma J."/>
        </authorList>
    </citation>
    <scope>NUCLEOTIDE SEQUENCE [LARGE SCALE GENOMIC DNA]</scope>
    <source>
        <strain evidence="13">JCM 19134</strain>
    </source>
</reference>
<dbReference type="GO" id="GO:0009102">
    <property type="term" value="P:biotin biosynthetic process"/>
    <property type="evidence" value="ECO:0007669"/>
    <property type="project" value="UniProtKB-UniRule"/>
</dbReference>
<dbReference type="SUPFAM" id="SSF53474">
    <property type="entry name" value="alpha/beta-Hydrolases"/>
    <property type="match status" value="1"/>
</dbReference>
<comment type="catalytic activity">
    <reaction evidence="1 9">
        <text>malonyl-[ACP] + S-adenosyl-L-methionine = malonyl-[ACP] methyl ester + S-adenosyl-L-homocysteine</text>
        <dbReference type="Rhea" id="RHEA:17105"/>
        <dbReference type="Rhea" id="RHEA-COMP:9623"/>
        <dbReference type="Rhea" id="RHEA-COMP:9954"/>
        <dbReference type="ChEBI" id="CHEBI:57856"/>
        <dbReference type="ChEBI" id="CHEBI:59789"/>
        <dbReference type="ChEBI" id="CHEBI:78449"/>
        <dbReference type="ChEBI" id="CHEBI:78845"/>
        <dbReference type="EC" id="2.1.1.197"/>
    </reaction>
</comment>
<dbReference type="GO" id="GO:0032259">
    <property type="term" value="P:methylation"/>
    <property type="evidence" value="ECO:0007669"/>
    <property type="project" value="UniProtKB-KW"/>
</dbReference>
<keyword evidence="4 9" id="KW-0489">Methyltransferase</keyword>
<dbReference type="Pfam" id="PF08241">
    <property type="entry name" value="Methyltransf_11"/>
    <property type="match status" value="1"/>
</dbReference>
<keyword evidence="5 9" id="KW-0808">Transferase</keyword>
<dbReference type="InterPro" id="IPR000073">
    <property type="entry name" value="AB_hydrolase_1"/>
</dbReference>
<evidence type="ECO:0000256" key="3">
    <source>
        <dbReference type="ARBA" id="ARBA00012327"/>
    </source>
</evidence>
<evidence type="ECO:0000256" key="2">
    <source>
        <dbReference type="ARBA" id="ARBA00004746"/>
    </source>
</evidence>
<dbReference type="PANTHER" id="PTHR43194">
    <property type="entry name" value="HYDROLASE ALPHA/BETA FOLD FAMILY"/>
    <property type="match status" value="1"/>
</dbReference>
<dbReference type="EMBL" id="BAABLX010000016">
    <property type="protein sequence ID" value="GAA4942631.1"/>
    <property type="molecule type" value="Genomic_DNA"/>
</dbReference>
<dbReference type="Proteomes" id="UP001409585">
    <property type="component" value="Unassembled WGS sequence"/>
</dbReference>
<keyword evidence="7 9" id="KW-0093">Biotin biosynthesis</keyword>
<evidence type="ECO:0000313" key="13">
    <source>
        <dbReference type="Proteomes" id="UP001409585"/>
    </source>
</evidence>
<gene>
    <name evidence="9" type="primary">bioC</name>
    <name evidence="12" type="ORF">GCM10025791_21450</name>
</gene>
<evidence type="ECO:0000256" key="4">
    <source>
        <dbReference type="ARBA" id="ARBA00022603"/>
    </source>
</evidence>
<sequence length="498" mass="54640">MLHGWGGDSRAWQDFAYQLNQHFHLHILDLPGFGGNRHAPVNHQSLIEMLPQRCYLLGWSLGGMVAVQLAAGAPDKIAGVITLAANAKFVASDDWPTAMAKATFEQFYSGASRSLQTTLKRFAPLVGNDLDKTQLAQLRSDLMAAQKAYPDAAYMSGLNWLQTLDNRESLAQMAVPSLHLLGEHDQLVPATAAQPLAKLLIKAPVVGAVELIQCGHALHLAEPQAVEQKIVQFIGANQPNRDKQKVADSFSRAAPTYDSVAQLQRKVGARLSGLFRRSIARRQVDSVLDLGSGTGIYSKALAELLPDATVVSTDFAQGMLQYARSQQQGELFCVGDAEQLPFADDSFSALFSSLMVQWCENTATVLAEIYRVLKPGGCAVIATLGPGTLYELNHAWAQVDDDQHVNKFTSAKVWLMQAAQLGYARVEYKKEPITQYYDNVRDLTHSLKALGARNVNIRSAAGLGGRQKIAEFTRAYETQRTQHGLPLSYQVDYFILEK</sequence>
<dbReference type="AlphaFoldDB" id="A0AAV3U238"/>
<proteinExistence type="inferred from homology"/>
<dbReference type="GO" id="GO:0102130">
    <property type="term" value="F:malonyl-CoA methyltransferase activity"/>
    <property type="evidence" value="ECO:0007669"/>
    <property type="project" value="UniProtKB-EC"/>
</dbReference>
<organism evidence="12 13">
    <name type="scientific">Halioxenophilus aromaticivorans</name>
    <dbReference type="NCBI Taxonomy" id="1306992"/>
    <lineage>
        <taxon>Bacteria</taxon>
        <taxon>Pseudomonadati</taxon>
        <taxon>Pseudomonadota</taxon>
        <taxon>Gammaproteobacteria</taxon>
        <taxon>Alteromonadales</taxon>
        <taxon>Alteromonadaceae</taxon>
        <taxon>Halioxenophilus</taxon>
    </lineage>
</organism>
<evidence type="ECO:0000256" key="1">
    <source>
        <dbReference type="ARBA" id="ARBA00000852"/>
    </source>
</evidence>
<dbReference type="InterPro" id="IPR013216">
    <property type="entry name" value="Methyltransf_11"/>
</dbReference>
<dbReference type="NCBIfam" id="TIGR02072">
    <property type="entry name" value="BioC"/>
    <property type="match status" value="1"/>
</dbReference>
<evidence type="ECO:0000256" key="6">
    <source>
        <dbReference type="ARBA" id="ARBA00022691"/>
    </source>
</evidence>
<dbReference type="PANTHER" id="PTHR43194:SF2">
    <property type="entry name" value="PEROXISOMAL MEMBRANE PROTEIN LPX1"/>
    <property type="match status" value="1"/>
</dbReference>
<name>A0AAV3U238_9ALTE</name>
<feature type="domain" description="Methyltransferase type 11" evidence="10">
    <location>
        <begin position="288"/>
        <end position="381"/>
    </location>
</feature>
<protein>
    <recommendedName>
        <fullName evidence="3 9">Malonyl-[acyl-carrier protein] O-methyltransferase</fullName>
        <shortName evidence="9">Malonyl-ACP O-methyltransferase</shortName>
        <ecNumber evidence="3 9">2.1.1.197</ecNumber>
    </recommendedName>
    <alternativeName>
        <fullName evidence="9">Biotin synthesis protein BioC</fullName>
    </alternativeName>
</protein>
<dbReference type="InterPro" id="IPR029063">
    <property type="entry name" value="SAM-dependent_MTases_sf"/>
</dbReference>
<dbReference type="InterPro" id="IPR011814">
    <property type="entry name" value="BioC"/>
</dbReference>
<evidence type="ECO:0000259" key="11">
    <source>
        <dbReference type="Pfam" id="PF12697"/>
    </source>
</evidence>
<accession>A0AAV3U238</accession>
<dbReference type="GO" id="GO:0008757">
    <property type="term" value="F:S-adenosylmethionine-dependent methyltransferase activity"/>
    <property type="evidence" value="ECO:0007669"/>
    <property type="project" value="InterPro"/>
</dbReference>
<evidence type="ECO:0000313" key="12">
    <source>
        <dbReference type="EMBL" id="GAA4942631.1"/>
    </source>
</evidence>
<dbReference type="GO" id="GO:0010340">
    <property type="term" value="F:carboxyl-O-methyltransferase activity"/>
    <property type="evidence" value="ECO:0007669"/>
    <property type="project" value="UniProtKB-UniRule"/>
</dbReference>
<evidence type="ECO:0000256" key="5">
    <source>
        <dbReference type="ARBA" id="ARBA00022679"/>
    </source>
</evidence>
<comment type="pathway">
    <text evidence="2 9">Cofactor biosynthesis; biotin biosynthesis.</text>
</comment>
<dbReference type="InterPro" id="IPR050228">
    <property type="entry name" value="Carboxylesterase_BioH"/>
</dbReference>
<keyword evidence="13" id="KW-1185">Reference proteome</keyword>
<dbReference type="InterPro" id="IPR029058">
    <property type="entry name" value="AB_hydrolase_fold"/>
</dbReference>
<comment type="similarity">
    <text evidence="9">Belongs to the methyltransferase superfamily.</text>
</comment>
<evidence type="ECO:0000256" key="7">
    <source>
        <dbReference type="ARBA" id="ARBA00022756"/>
    </source>
</evidence>
<dbReference type="SUPFAM" id="SSF53335">
    <property type="entry name" value="S-adenosyl-L-methionine-dependent methyltransferases"/>
    <property type="match status" value="1"/>
</dbReference>
<dbReference type="EC" id="2.1.1.197" evidence="3 9"/>
<comment type="caution">
    <text evidence="12">The sequence shown here is derived from an EMBL/GenBank/DDBJ whole genome shotgun (WGS) entry which is preliminary data.</text>
</comment>